<dbReference type="AlphaFoldDB" id="A0A7R9ELZ4"/>
<keyword evidence="5" id="KW-0012">Acyltransferase</keyword>
<dbReference type="InterPro" id="IPR014756">
    <property type="entry name" value="Ig_E-set"/>
</dbReference>
<dbReference type="PANTHER" id="PTHR11590">
    <property type="entry name" value="PROTEIN-GLUTAMINE GAMMA-GLUTAMYLTRANSFERASE"/>
    <property type="match status" value="1"/>
</dbReference>
<dbReference type="EMBL" id="OD564306">
    <property type="protein sequence ID" value="CAD7437695.1"/>
    <property type="molecule type" value="Genomic_DNA"/>
</dbReference>
<evidence type="ECO:0000256" key="8">
    <source>
        <dbReference type="PIRSR" id="PIRSR000459-1"/>
    </source>
</evidence>
<dbReference type="InterPro" id="IPR038765">
    <property type="entry name" value="Papain-like_cys_pep_sf"/>
</dbReference>
<dbReference type="InterPro" id="IPR001102">
    <property type="entry name" value="Transglutaminase_N"/>
</dbReference>
<feature type="active site" evidence="8">
    <location>
        <position position="412"/>
    </location>
</feature>
<evidence type="ECO:0000256" key="1">
    <source>
        <dbReference type="ARBA" id="ARBA00005968"/>
    </source>
</evidence>
<keyword evidence="2" id="KW-0808">Transferase</keyword>
<dbReference type="InterPro" id="IPR036985">
    <property type="entry name" value="Transglutaminase-like_sf"/>
</dbReference>
<evidence type="ECO:0000256" key="10">
    <source>
        <dbReference type="SAM" id="MobiDB-lite"/>
    </source>
</evidence>
<dbReference type="InterPro" id="IPR050779">
    <property type="entry name" value="Transglutaminase"/>
</dbReference>
<dbReference type="GO" id="GO:0003810">
    <property type="term" value="F:protein-glutamine gamma-glutamyltransferase activity"/>
    <property type="evidence" value="ECO:0007669"/>
    <property type="project" value="UniProtKB-EC"/>
</dbReference>
<feature type="compositionally biased region" description="Polar residues" evidence="10">
    <location>
        <begin position="749"/>
        <end position="760"/>
    </location>
</feature>
<dbReference type="SUPFAM" id="SSF49309">
    <property type="entry name" value="Transglutaminase, two C-terminal domains"/>
    <property type="match status" value="2"/>
</dbReference>
<dbReference type="SMART" id="SM00460">
    <property type="entry name" value="TGc"/>
    <property type="match status" value="1"/>
</dbReference>
<feature type="binding site" evidence="9">
    <location>
        <position position="537"/>
    </location>
    <ligand>
        <name>Ca(2+)</name>
        <dbReference type="ChEBI" id="CHEBI:29108"/>
    </ligand>
</feature>
<evidence type="ECO:0000256" key="6">
    <source>
        <dbReference type="ARBA" id="ARBA00024222"/>
    </source>
</evidence>
<evidence type="ECO:0000259" key="11">
    <source>
        <dbReference type="SMART" id="SM00460"/>
    </source>
</evidence>
<dbReference type="InterPro" id="IPR036238">
    <property type="entry name" value="Transglutaminase_C_sf"/>
</dbReference>
<feature type="binding site" evidence="9">
    <location>
        <position position="477"/>
    </location>
    <ligand>
        <name>Ca(2+)</name>
        <dbReference type="ChEBI" id="CHEBI:29108"/>
    </ligand>
</feature>
<comment type="similarity">
    <text evidence="1">Belongs to the transglutaminase superfamily. Transglutaminase family.</text>
</comment>
<dbReference type="FunFam" id="2.60.40.10:FF:000171">
    <property type="entry name" value="protein-glutamine gamma-glutamyltransferase 6"/>
    <property type="match status" value="1"/>
</dbReference>
<comment type="catalytic activity">
    <reaction evidence="7">
        <text>L-glutaminyl-[protein] + L-lysyl-[protein] = [protein]-L-lysyl-N(6)-5-L-glutamyl-[protein] + NH4(+)</text>
        <dbReference type="Rhea" id="RHEA:54816"/>
        <dbReference type="Rhea" id="RHEA-COMP:9752"/>
        <dbReference type="Rhea" id="RHEA-COMP:10207"/>
        <dbReference type="Rhea" id="RHEA-COMP:14005"/>
        <dbReference type="ChEBI" id="CHEBI:28938"/>
        <dbReference type="ChEBI" id="CHEBI:29969"/>
        <dbReference type="ChEBI" id="CHEBI:30011"/>
        <dbReference type="ChEBI" id="CHEBI:138370"/>
        <dbReference type="EC" id="2.3.2.13"/>
    </reaction>
</comment>
<protein>
    <recommendedName>
        <fullName evidence="6">protein-glutamine gamma-glutamyltransferase</fullName>
        <ecNumber evidence="6">2.3.2.13</ecNumber>
    </recommendedName>
</protein>
<name>A0A7R9ELZ4_9NEOP</name>
<evidence type="ECO:0000256" key="7">
    <source>
        <dbReference type="ARBA" id="ARBA00051843"/>
    </source>
</evidence>
<dbReference type="InterPro" id="IPR008958">
    <property type="entry name" value="Transglutaminase_C"/>
</dbReference>
<dbReference type="SUPFAM" id="SSF54001">
    <property type="entry name" value="Cysteine proteinases"/>
    <property type="match status" value="1"/>
</dbReference>
<comment type="cofactor">
    <cofactor evidence="9">
        <name>Ca(2+)</name>
        <dbReference type="ChEBI" id="CHEBI:29108"/>
    </cofactor>
    <text evidence="9">Binds 1 Ca(2+) ion per subunit.</text>
</comment>
<feature type="domain" description="Transglutaminase-like" evidence="11">
    <location>
        <begin position="341"/>
        <end position="438"/>
    </location>
</feature>
<sequence length="814" mass="92018">MSTRSGNALRNEDDHPNYLRNMILNFSSDLEKRRRRDGTLKSGSDVEPGHLKVDIAEMYARDNSKEHHTELYELVNDASPTTILRRGLPFFFALRFDRAYDATKDSLRLQFDLGESAQRPQNRSFICCHPLRGPDGPRPAVTKETRVILPVTDKKEMTSQTTQWDVKIHREDDKTVTLQVKIPATAQVGLWRCLVQIGFTGSDVKSDFLCKDDIYILFNPWCPDDAVFMDHEDSRKEYVLNETGKVWTGSARKPLGRRWIFGQFDDAVLPGAMYLLELSKLSHAERGSPVKIARAISAVINANDDLGLLVGNWSNDYRDGIAPHSWTGSVAIFEQYLKSGGRPVKYGQCWVFSATTVTVCRTLGIPCRSVTNYVSAHDTDSSLTVDKYFDIHGEEIQGGPDGHCSDSCWNYHVWNDAWMSRPDLPKGNGGWQVIDATPQEQSDALFRCGPASVEAVKRGKVGLAYDTPFIFAEVNADVCHFQEDTNSDWGFSALNISQYTVGKRLVTKRVGVDDDEGDADLEDITDQYKYTEGSELERLTVLNAVRGVEKAKQYYNLPKEEEEDISFSLVEIDTVPYGEGFAVTVHLHNKSEAARTVSAVLSASSVYYTGVTVHLLKRAQRQFVLQPNQREVLQVDISLNEYLDKMVDHGLVKIYAMANVQETKQTWGAEDDFSFKKPKLNVQCVQDPPRLGQESQVTFSFLNPLPVILTECQFTIEGHGLQRPKNVNYSDVKPEAGAPRTTQERTTTDESFQTKQTNKSRTSYVFPAHSPPLWVVCSPVRSTKDSYHNLVKTPARRRRGGYYFQRVARYKRLF</sequence>
<keyword evidence="4 9" id="KW-0106">Calcium</keyword>
<dbReference type="PIRSF" id="PIRSF000459">
    <property type="entry name" value="TGM_EBP42"/>
    <property type="match status" value="1"/>
</dbReference>
<dbReference type="Pfam" id="PF00868">
    <property type="entry name" value="Transglut_N"/>
    <property type="match status" value="2"/>
</dbReference>
<feature type="binding site" evidence="9">
    <location>
        <position position="475"/>
    </location>
    <ligand>
        <name>Ca(2+)</name>
        <dbReference type="ChEBI" id="CHEBI:29108"/>
    </ligand>
</feature>
<dbReference type="InterPro" id="IPR023608">
    <property type="entry name" value="Transglutaminase_animal"/>
</dbReference>
<evidence type="ECO:0000256" key="9">
    <source>
        <dbReference type="PIRSR" id="PIRSR000459-2"/>
    </source>
</evidence>
<accession>A0A7R9ELZ4</accession>
<dbReference type="SUPFAM" id="SSF81296">
    <property type="entry name" value="E set domains"/>
    <property type="match status" value="1"/>
</dbReference>
<dbReference type="PANTHER" id="PTHR11590:SF52">
    <property type="entry name" value="HEMOCYTE PROTEIN-GLUTAMINE GAMMA-GLUTAMYLTRANSFERASE-LIKE PROTEIN"/>
    <property type="match status" value="1"/>
</dbReference>
<dbReference type="InterPro" id="IPR002931">
    <property type="entry name" value="Transglutaminase-like"/>
</dbReference>
<gene>
    <name evidence="12" type="ORF">TBIB3V08_LOCUS302</name>
</gene>
<dbReference type="InterPro" id="IPR013783">
    <property type="entry name" value="Ig-like_fold"/>
</dbReference>
<evidence type="ECO:0000313" key="12">
    <source>
        <dbReference type="EMBL" id="CAD7437695.1"/>
    </source>
</evidence>
<dbReference type="GO" id="GO:0046872">
    <property type="term" value="F:metal ion binding"/>
    <property type="evidence" value="ECO:0007669"/>
    <property type="project" value="UniProtKB-KW"/>
</dbReference>
<dbReference type="Gene3D" id="3.90.260.10">
    <property type="entry name" value="Transglutaminase-like"/>
    <property type="match status" value="1"/>
</dbReference>
<dbReference type="Gene3D" id="2.60.40.10">
    <property type="entry name" value="Immunoglobulins"/>
    <property type="match status" value="3"/>
</dbReference>
<reference evidence="12" key="1">
    <citation type="submission" date="2020-11" db="EMBL/GenBank/DDBJ databases">
        <authorList>
            <person name="Tran Van P."/>
        </authorList>
    </citation>
    <scope>NUCLEOTIDE SEQUENCE</scope>
</reference>
<evidence type="ECO:0000256" key="4">
    <source>
        <dbReference type="ARBA" id="ARBA00022837"/>
    </source>
</evidence>
<feature type="active site" evidence="8">
    <location>
        <position position="435"/>
    </location>
</feature>
<feature type="active site" evidence="8">
    <location>
        <position position="349"/>
    </location>
</feature>
<feature type="binding site" evidence="9">
    <location>
        <position position="532"/>
    </location>
    <ligand>
        <name>Ca(2+)</name>
        <dbReference type="ChEBI" id="CHEBI:29108"/>
    </ligand>
</feature>
<feature type="region of interest" description="Disordered" evidence="10">
    <location>
        <begin position="725"/>
        <end position="760"/>
    </location>
</feature>
<evidence type="ECO:0000256" key="3">
    <source>
        <dbReference type="ARBA" id="ARBA00022723"/>
    </source>
</evidence>
<evidence type="ECO:0000256" key="5">
    <source>
        <dbReference type="ARBA" id="ARBA00023315"/>
    </source>
</evidence>
<evidence type="ECO:0000256" key="2">
    <source>
        <dbReference type="ARBA" id="ARBA00022679"/>
    </source>
</evidence>
<organism evidence="12">
    <name type="scientific">Timema bartmani</name>
    <dbReference type="NCBI Taxonomy" id="61472"/>
    <lineage>
        <taxon>Eukaryota</taxon>
        <taxon>Metazoa</taxon>
        <taxon>Ecdysozoa</taxon>
        <taxon>Arthropoda</taxon>
        <taxon>Hexapoda</taxon>
        <taxon>Insecta</taxon>
        <taxon>Pterygota</taxon>
        <taxon>Neoptera</taxon>
        <taxon>Polyneoptera</taxon>
        <taxon>Phasmatodea</taxon>
        <taxon>Timematodea</taxon>
        <taxon>Timematoidea</taxon>
        <taxon>Timematidae</taxon>
        <taxon>Timema</taxon>
    </lineage>
</organism>
<proteinExistence type="inferred from homology"/>
<keyword evidence="3 9" id="KW-0479">Metal-binding</keyword>
<dbReference type="EC" id="2.3.2.13" evidence="6"/>
<dbReference type="FunFam" id="3.90.260.10:FF:000001">
    <property type="entry name" value="Protein-glutamine gamma-glutamyltransferase 2"/>
    <property type="match status" value="1"/>
</dbReference>
<dbReference type="Pfam" id="PF00927">
    <property type="entry name" value="Transglut_C"/>
    <property type="match status" value="1"/>
</dbReference>
<dbReference type="Pfam" id="PF01841">
    <property type="entry name" value="Transglut_core"/>
    <property type="match status" value="1"/>
</dbReference>